<gene>
    <name evidence="2" type="ORF">CBF27_05430</name>
</gene>
<evidence type="ECO:0000313" key="3">
    <source>
        <dbReference type="Proteomes" id="UP000286773"/>
    </source>
</evidence>
<dbReference type="PANTHER" id="PTHR38451">
    <property type="entry name" value="TRNA (ADENINE(22)-N(1))-METHYLTRANSFERASE"/>
    <property type="match status" value="1"/>
</dbReference>
<dbReference type="Gene3D" id="1.10.287.1890">
    <property type="match status" value="1"/>
</dbReference>
<comment type="caution">
    <text evidence="2">The sequence shown here is derived from an EMBL/GenBank/DDBJ whole genome shotgun (WGS) entry which is preliminary data.</text>
</comment>
<evidence type="ECO:0000313" key="2">
    <source>
        <dbReference type="EMBL" id="RSU12979.1"/>
    </source>
</evidence>
<accession>A0A430AY54</accession>
<organism evidence="2 3">
    <name type="scientific">Vagococcus acidifermentans</name>
    <dbReference type="NCBI Taxonomy" id="564710"/>
    <lineage>
        <taxon>Bacteria</taxon>
        <taxon>Bacillati</taxon>
        <taxon>Bacillota</taxon>
        <taxon>Bacilli</taxon>
        <taxon>Lactobacillales</taxon>
        <taxon>Enterococcaceae</taxon>
        <taxon>Vagococcus</taxon>
    </lineage>
</organism>
<dbReference type="PIRSF" id="PIRSF018637">
    <property type="entry name" value="TrmK"/>
    <property type="match status" value="1"/>
</dbReference>
<name>A0A430AY54_9ENTE</name>
<dbReference type="OrthoDB" id="5881184at2"/>
<keyword evidence="1" id="KW-0175">Coiled coil</keyword>
<dbReference type="AlphaFoldDB" id="A0A430AY54"/>
<dbReference type="PANTHER" id="PTHR38451:SF1">
    <property type="entry name" value="TRNA (ADENINE(22)-N(1))-METHYLTRANSFERASE"/>
    <property type="match status" value="1"/>
</dbReference>
<reference evidence="2 3" key="1">
    <citation type="submission" date="2017-05" db="EMBL/GenBank/DDBJ databases">
        <title>Vagococcus spp. assemblies.</title>
        <authorList>
            <person name="Gulvik C.A."/>
        </authorList>
    </citation>
    <scope>NUCLEOTIDE SEQUENCE [LARGE SCALE GENOMIC DNA]</scope>
    <source>
        <strain evidence="2 3">LMG 24798</strain>
    </source>
</reference>
<dbReference type="GO" id="GO:0032259">
    <property type="term" value="P:methylation"/>
    <property type="evidence" value="ECO:0007669"/>
    <property type="project" value="UniProtKB-KW"/>
</dbReference>
<dbReference type="RefSeq" id="WP_126813176.1">
    <property type="nucleotide sequence ID" value="NZ_NGKC01000004.1"/>
</dbReference>
<evidence type="ECO:0000256" key="1">
    <source>
        <dbReference type="SAM" id="Coils"/>
    </source>
</evidence>
<keyword evidence="2" id="KW-0808">Transferase</keyword>
<dbReference type="SUPFAM" id="SSF53335">
    <property type="entry name" value="S-adenosyl-L-methionine-dependent methyltransferases"/>
    <property type="match status" value="1"/>
</dbReference>
<sequence>MDEKKLSKRLTAVARHVSPHAVLADIGSDHAYLPAHLVLTGKIERAIAGEVVDGPYQSAKKLVTASRLADKIDVRFGDGLEVIRPEDNVTDITICGMGGKLIRDILDRGRISGWLTGQERLVLQPNVGEPLLRTWLTTHRYRIVHEEILEEDRKIYEIIVAEPAQENLSLTSAEYLLGPILMNNQTEVFRKKWLRELHHRENISEQLRSAAANHQDKLDHLTKEINVIKEVVFSDT</sequence>
<keyword evidence="3" id="KW-1185">Reference proteome</keyword>
<keyword evidence="2" id="KW-0489">Methyltransferase</keyword>
<dbReference type="GO" id="GO:0160105">
    <property type="term" value="F:tRNA (adenine(22)-N1)-methyltransferase activity"/>
    <property type="evidence" value="ECO:0007669"/>
    <property type="project" value="InterPro"/>
</dbReference>
<dbReference type="Pfam" id="PF04816">
    <property type="entry name" value="TrmK"/>
    <property type="match status" value="1"/>
</dbReference>
<feature type="coiled-coil region" evidence="1">
    <location>
        <begin position="204"/>
        <end position="231"/>
    </location>
</feature>
<dbReference type="InterPro" id="IPR029063">
    <property type="entry name" value="SAM-dependent_MTases_sf"/>
</dbReference>
<dbReference type="InterPro" id="IPR006901">
    <property type="entry name" value="TrmK"/>
</dbReference>
<dbReference type="EMBL" id="NGKC01000004">
    <property type="protein sequence ID" value="RSU12979.1"/>
    <property type="molecule type" value="Genomic_DNA"/>
</dbReference>
<dbReference type="Gene3D" id="3.40.50.150">
    <property type="entry name" value="Vaccinia Virus protein VP39"/>
    <property type="match status" value="1"/>
</dbReference>
<protein>
    <submittedName>
        <fullName evidence="2">SAM-dependent methyltransferase</fullName>
    </submittedName>
</protein>
<proteinExistence type="predicted"/>
<dbReference type="Proteomes" id="UP000286773">
    <property type="component" value="Unassembled WGS sequence"/>
</dbReference>